<proteinExistence type="predicted"/>
<gene>
    <name evidence="1" type="ORF">GCM10010102_40420</name>
</gene>
<reference evidence="1" key="1">
    <citation type="journal article" date="2014" name="Int. J. Syst. Evol. Microbiol.">
        <title>Complete genome sequence of Corynebacterium casei LMG S-19264T (=DSM 44701T), isolated from a smear-ripened cheese.</title>
        <authorList>
            <consortium name="US DOE Joint Genome Institute (JGI-PGF)"/>
            <person name="Walter F."/>
            <person name="Albersmeier A."/>
            <person name="Kalinowski J."/>
            <person name="Ruckert C."/>
        </authorList>
    </citation>
    <scope>NUCLEOTIDE SEQUENCE</scope>
    <source>
        <strain evidence="1">JCM 3051</strain>
    </source>
</reference>
<sequence length="70" mass="7779">MTGAGTGPVSSRSTSRTFYGDDVLGDRPIKVRFVVTRVGRDEARFEQAFSADGGATWETNWVVVDKRVRR</sequence>
<keyword evidence="2" id="KW-1185">Reference proteome</keyword>
<dbReference type="EMBL" id="BMPT01000022">
    <property type="protein sequence ID" value="GGM40830.1"/>
    <property type="molecule type" value="Genomic_DNA"/>
</dbReference>
<dbReference type="RefSeq" id="WP_171102995.1">
    <property type="nucleotide sequence ID" value="NZ_BMPT01000022.1"/>
</dbReference>
<comment type="caution">
    <text evidence="1">The sequence shown here is derived from an EMBL/GenBank/DDBJ whole genome shotgun (WGS) entry which is preliminary data.</text>
</comment>
<protein>
    <recommendedName>
        <fullName evidence="3">DUF1579 domain-containing protein</fullName>
    </recommendedName>
</protein>
<dbReference type="AlphaFoldDB" id="A0A8H9L9I7"/>
<evidence type="ECO:0000313" key="1">
    <source>
        <dbReference type="EMBL" id="GGM40830.1"/>
    </source>
</evidence>
<evidence type="ECO:0008006" key="3">
    <source>
        <dbReference type="Google" id="ProtNLM"/>
    </source>
</evidence>
<dbReference type="Proteomes" id="UP000655589">
    <property type="component" value="Unassembled WGS sequence"/>
</dbReference>
<evidence type="ECO:0000313" key="2">
    <source>
        <dbReference type="Proteomes" id="UP000655589"/>
    </source>
</evidence>
<accession>A0A8H9L9I7</accession>
<organism evidence="1 2">
    <name type="scientific">Promicromonospora citrea</name>
    <dbReference type="NCBI Taxonomy" id="43677"/>
    <lineage>
        <taxon>Bacteria</taxon>
        <taxon>Bacillati</taxon>
        <taxon>Actinomycetota</taxon>
        <taxon>Actinomycetes</taxon>
        <taxon>Micrococcales</taxon>
        <taxon>Promicromonosporaceae</taxon>
        <taxon>Promicromonospora</taxon>
    </lineage>
</organism>
<reference evidence="1" key="2">
    <citation type="submission" date="2020-09" db="EMBL/GenBank/DDBJ databases">
        <authorList>
            <person name="Sun Q."/>
            <person name="Ohkuma M."/>
        </authorList>
    </citation>
    <scope>NUCLEOTIDE SEQUENCE</scope>
    <source>
        <strain evidence="1">JCM 3051</strain>
    </source>
</reference>
<name>A0A8H9L9I7_9MICO</name>